<protein>
    <recommendedName>
        <fullName evidence="5">DinB family protein</fullName>
    </recommendedName>
</protein>
<gene>
    <name evidence="3" type="ORF">VMF7928_02752</name>
</gene>
<dbReference type="PANTHER" id="PTHR37302:SF1">
    <property type="entry name" value="PROTEIN DINB"/>
    <property type="match status" value="1"/>
</dbReference>
<dbReference type="SUPFAM" id="SSF109854">
    <property type="entry name" value="DinB/YfiT-like putative metalloenzymes"/>
    <property type="match status" value="1"/>
</dbReference>
<dbReference type="PANTHER" id="PTHR37302">
    <property type="entry name" value="SLR1116 PROTEIN"/>
    <property type="match status" value="1"/>
</dbReference>
<dbReference type="RefSeq" id="WP_237362290.1">
    <property type="nucleotide sequence ID" value="NZ_CAKLDM010000002.1"/>
</dbReference>
<dbReference type="EMBL" id="CAKLDM010000002">
    <property type="protein sequence ID" value="CAH0540307.1"/>
    <property type="molecule type" value="Genomic_DNA"/>
</dbReference>
<evidence type="ECO:0000313" key="3">
    <source>
        <dbReference type="EMBL" id="CAH0540307.1"/>
    </source>
</evidence>
<evidence type="ECO:0008006" key="5">
    <source>
        <dbReference type="Google" id="ProtNLM"/>
    </source>
</evidence>
<reference evidence="3" key="1">
    <citation type="submission" date="2021-11" db="EMBL/GenBank/DDBJ databases">
        <authorList>
            <person name="Rodrigo-Torres L."/>
            <person name="Arahal R. D."/>
            <person name="Lucena T."/>
        </authorList>
    </citation>
    <scope>NUCLEOTIDE SEQUENCE</scope>
    <source>
        <strain evidence="3">CECT 7928</strain>
    </source>
</reference>
<dbReference type="InterPro" id="IPR034660">
    <property type="entry name" value="DinB/YfiT-like"/>
</dbReference>
<organism evidence="3 4">
    <name type="scientific">Vibrio marisflavi CECT 7928</name>
    <dbReference type="NCBI Taxonomy" id="634439"/>
    <lineage>
        <taxon>Bacteria</taxon>
        <taxon>Pseudomonadati</taxon>
        <taxon>Pseudomonadota</taxon>
        <taxon>Gammaproteobacteria</taxon>
        <taxon>Vibrionales</taxon>
        <taxon>Vibrionaceae</taxon>
        <taxon>Vibrio</taxon>
    </lineage>
</organism>
<name>A0ABM9A5A5_9VIBR</name>
<evidence type="ECO:0000313" key="4">
    <source>
        <dbReference type="Proteomes" id="UP000838748"/>
    </source>
</evidence>
<comment type="caution">
    <text evidence="3">The sequence shown here is derived from an EMBL/GenBank/DDBJ whole genome shotgun (WGS) entry which is preliminary data.</text>
</comment>
<evidence type="ECO:0000256" key="2">
    <source>
        <dbReference type="ARBA" id="ARBA00022723"/>
    </source>
</evidence>
<dbReference type="InterPro" id="IPR007837">
    <property type="entry name" value="DinB"/>
</dbReference>
<keyword evidence="2" id="KW-0479">Metal-binding</keyword>
<evidence type="ECO:0000256" key="1">
    <source>
        <dbReference type="ARBA" id="ARBA00008635"/>
    </source>
</evidence>
<dbReference type="Gene3D" id="1.20.120.450">
    <property type="entry name" value="dinb family like domain"/>
    <property type="match status" value="1"/>
</dbReference>
<keyword evidence="4" id="KW-1185">Reference proteome</keyword>
<sequence>MNLSSNFRMLARYNQRMNQQLLAVCEQLSSDQLQEQTHSFFPNVMAYWNHIMFGDLIMLQRLIANDLVSLDKSSLAGLPVAKSVNDTFVSTINELRILRTQVDDVYLQIAQSLTDATCSKVVKYTTTEGERIERNVGEFLQHIFNHQTHHRGQLTCILSQFGLDFGCTDLPVIVPEGYQAQ</sequence>
<dbReference type="Proteomes" id="UP000838748">
    <property type="component" value="Unassembled WGS sequence"/>
</dbReference>
<accession>A0ABM9A5A5</accession>
<comment type="similarity">
    <text evidence="1">Belongs to the DinB family.</text>
</comment>
<dbReference type="Pfam" id="PF05163">
    <property type="entry name" value="DinB"/>
    <property type="match status" value="1"/>
</dbReference>
<proteinExistence type="inferred from homology"/>